<evidence type="ECO:0000256" key="1">
    <source>
        <dbReference type="SAM" id="MobiDB-lite"/>
    </source>
</evidence>
<keyword evidence="2" id="KW-0732">Signal</keyword>
<reference evidence="3 4" key="1">
    <citation type="submission" date="2018-04" db="EMBL/GenBank/DDBJ databases">
        <title>Active sludge and wastewater microbial communities from Klosterneuburg, Austria.</title>
        <authorList>
            <person name="Wagner M."/>
        </authorList>
    </citation>
    <scope>NUCLEOTIDE SEQUENCE [LARGE SCALE GENOMIC DNA]</scope>
    <source>
        <strain evidence="3 4">Nm49</strain>
    </source>
</reference>
<organism evidence="3 4">
    <name type="scientific">Nitrosomonas oligotropha</name>
    <dbReference type="NCBI Taxonomy" id="42354"/>
    <lineage>
        <taxon>Bacteria</taxon>
        <taxon>Pseudomonadati</taxon>
        <taxon>Pseudomonadota</taxon>
        <taxon>Betaproteobacteria</taxon>
        <taxon>Nitrosomonadales</taxon>
        <taxon>Nitrosomonadaceae</taxon>
        <taxon>Nitrosomonas</taxon>
    </lineage>
</organism>
<dbReference type="AlphaFoldDB" id="A0A2T5H8A3"/>
<evidence type="ECO:0000256" key="2">
    <source>
        <dbReference type="SAM" id="SignalP"/>
    </source>
</evidence>
<name>A0A2T5H8A3_9PROT</name>
<dbReference type="Proteomes" id="UP000244128">
    <property type="component" value="Unassembled WGS sequence"/>
</dbReference>
<accession>A0A2T5H8A3</accession>
<dbReference type="EMBL" id="QAOI01000040">
    <property type="protein sequence ID" value="PTQ67820.1"/>
    <property type="molecule type" value="Genomic_DNA"/>
</dbReference>
<evidence type="ECO:0000313" key="4">
    <source>
        <dbReference type="Proteomes" id="UP000244128"/>
    </source>
</evidence>
<proteinExistence type="predicted"/>
<protein>
    <recommendedName>
        <fullName evidence="5">Lipoprotein</fullName>
    </recommendedName>
</protein>
<sequence>MNKLSLNATLCLPIMLLALTACVTHPPKRMDSRFGNAVGMAKAQQTVNPDASLDTTPVRGVDGQAGDAMIDNYRDSYINRPAPARGALNVGTSGGTAGGGGGSPQQ</sequence>
<dbReference type="RefSeq" id="WP_107804421.1">
    <property type="nucleotide sequence ID" value="NZ_QAOI01000040.1"/>
</dbReference>
<feature type="compositionally biased region" description="Gly residues" evidence="1">
    <location>
        <begin position="92"/>
        <end position="106"/>
    </location>
</feature>
<evidence type="ECO:0008006" key="5">
    <source>
        <dbReference type="Google" id="ProtNLM"/>
    </source>
</evidence>
<feature type="chain" id="PRO_5015630657" description="Lipoprotein" evidence="2">
    <location>
        <begin position="24"/>
        <end position="106"/>
    </location>
</feature>
<gene>
    <name evidence="3" type="ORF">C8R26_1407</name>
</gene>
<feature type="region of interest" description="Disordered" evidence="1">
    <location>
        <begin position="84"/>
        <end position="106"/>
    </location>
</feature>
<dbReference type="PROSITE" id="PS51257">
    <property type="entry name" value="PROKAR_LIPOPROTEIN"/>
    <property type="match status" value="1"/>
</dbReference>
<evidence type="ECO:0000313" key="3">
    <source>
        <dbReference type="EMBL" id="PTQ67820.1"/>
    </source>
</evidence>
<comment type="caution">
    <text evidence="3">The sequence shown here is derived from an EMBL/GenBank/DDBJ whole genome shotgun (WGS) entry which is preliminary data.</text>
</comment>
<feature type="signal peptide" evidence="2">
    <location>
        <begin position="1"/>
        <end position="23"/>
    </location>
</feature>